<name>A0A4Y2TUG5_ARAVE</name>
<gene>
    <name evidence="1" type="ORF">AVEN_1225_1</name>
</gene>
<evidence type="ECO:0000313" key="1">
    <source>
        <dbReference type="EMBL" id="GBO04265.1"/>
    </source>
</evidence>
<dbReference type="EMBL" id="BGPR01031291">
    <property type="protein sequence ID" value="GBO04265.1"/>
    <property type="molecule type" value="Genomic_DNA"/>
</dbReference>
<accession>A0A4Y2TUG5</accession>
<keyword evidence="2" id="KW-1185">Reference proteome</keyword>
<evidence type="ECO:0000313" key="2">
    <source>
        <dbReference type="Proteomes" id="UP000499080"/>
    </source>
</evidence>
<organism evidence="1 2">
    <name type="scientific">Araneus ventricosus</name>
    <name type="common">Orbweaver spider</name>
    <name type="synonym">Epeira ventricosa</name>
    <dbReference type="NCBI Taxonomy" id="182803"/>
    <lineage>
        <taxon>Eukaryota</taxon>
        <taxon>Metazoa</taxon>
        <taxon>Ecdysozoa</taxon>
        <taxon>Arthropoda</taxon>
        <taxon>Chelicerata</taxon>
        <taxon>Arachnida</taxon>
        <taxon>Araneae</taxon>
        <taxon>Araneomorphae</taxon>
        <taxon>Entelegynae</taxon>
        <taxon>Araneoidea</taxon>
        <taxon>Araneidae</taxon>
        <taxon>Araneus</taxon>
    </lineage>
</organism>
<protein>
    <submittedName>
        <fullName evidence="1">Uncharacterized protein</fullName>
    </submittedName>
</protein>
<sequence length="93" mass="10560">MDIQPDPLSITPFLLKGHKRGGKPVKISVVCFRWMDIQPDPLSITQFALPDHKWGGKPARISVIRTIAWEDPQKQWMEAFQLHCGNEAGMGHQ</sequence>
<proteinExistence type="predicted"/>
<comment type="caution">
    <text evidence="1">The sequence shown here is derived from an EMBL/GenBank/DDBJ whole genome shotgun (WGS) entry which is preliminary data.</text>
</comment>
<feature type="non-terminal residue" evidence="1">
    <location>
        <position position="93"/>
    </location>
</feature>
<dbReference type="Proteomes" id="UP000499080">
    <property type="component" value="Unassembled WGS sequence"/>
</dbReference>
<dbReference type="AlphaFoldDB" id="A0A4Y2TUG5"/>
<reference evidence="1 2" key="1">
    <citation type="journal article" date="2019" name="Sci. Rep.">
        <title>Orb-weaving spider Araneus ventricosus genome elucidates the spidroin gene catalogue.</title>
        <authorList>
            <person name="Kono N."/>
            <person name="Nakamura H."/>
            <person name="Ohtoshi R."/>
            <person name="Moran D.A.P."/>
            <person name="Shinohara A."/>
            <person name="Yoshida Y."/>
            <person name="Fujiwara M."/>
            <person name="Mori M."/>
            <person name="Tomita M."/>
            <person name="Arakawa K."/>
        </authorList>
    </citation>
    <scope>NUCLEOTIDE SEQUENCE [LARGE SCALE GENOMIC DNA]</scope>
</reference>